<name>A0ABM1QF58_CAMSA</name>
<dbReference type="Pfam" id="PF22936">
    <property type="entry name" value="Pol_BBD"/>
    <property type="match status" value="1"/>
</dbReference>
<organism evidence="3 4">
    <name type="scientific">Camelina sativa</name>
    <name type="common">False flax</name>
    <name type="synonym">Myagrum sativum</name>
    <dbReference type="NCBI Taxonomy" id="90675"/>
    <lineage>
        <taxon>Eukaryota</taxon>
        <taxon>Viridiplantae</taxon>
        <taxon>Streptophyta</taxon>
        <taxon>Embryophyta</taxon>
        <taxon>Tracheophyta</taxon>
        <taxon>Spermatophyta</taxon>
        <taxon>Magnoliopsida</taxon>
        <taxon>eudicotyledons</taxon>
        <taxon>Gunneridae</taxon>
        <taxon>Pentapetalae</taxon>
        <taxon>rosids</taxon>
        <taxon>malvids</taxon>
        <taxon>Brassicales</taxon>
        <taxon>Brassicaceae</taxon>
        <taxon>Camelineae</taxon>
        <taxon>Camelina</taxon>
    </lineage>
</organism>
<sequence>MENPQKFVDENNPLMLDAEHYDDWKAQIRQMIQCRDMEAWFVVEDGWSLPTFMNMRGEIIIKPCNLWTADEKLKSKQNAEALSTIFSCLPTDLFAMVKECMSAKEAWERLEAFFEETRRVTKKKSDVSPSCHYNSQLSSPCQEVVVLNKVYKDKRLVKEFLRRISHEYISHKSDGKGALSSDEQKVDQCVKLVQKDELQMRKNDQKTEESFTLKTVETQTSVQGNEEALIKKQFRRLKGVQRQHQSSSSRSDAEKESQSSEYQGYGHLQSECSTLKRRSVLKCYNRQGCVHTKCCLTWSDIDSANEDDENQKSILKTKDDVTGLSVVKQVIALSKDLILQKKENYDLVSENEELLYRVFTLEKLLSEEKVITSLLRQRLEDQLRINKRLSKRAKDLDKRLVTHKDSMIANCGMKNHGGNSSGDTSAVNGSIVLFKNRVSQLIRQKKFHKTVVLKNYGCSRYMTVNHGRLYNFEEGSVDKVTYGDEVVGTIRGKGASRGKDQPTMESVYHVDGLKVNLINISQLCDEGLDVTFTKERCQVVDERDNI</sequence>
<protein>
    <submittedName>
        <fullName evidence="4">Uncharacterized protein LOC104714983</fullName>
    </submittedName>
</protein>
<evidence type="ECO:0000259" key="2">
    <source>
        <dbReference type="Pfam" id="PF22936"/>
    </source>
</evidence>
<reference evidence="3" key="1">
    <citation type="journal article" date="2014" name="Nat. Commun.">
        <title>The emerging biofuel crop Camelina sativa retains a highly undifferentiated hexaploid genome structure.</title>
        <authorList>
            <person name="Kagale S."/>
            <person name="Koh C."/>
            <person name="Nixon J."/>
            <person name="Bollina V."/>
            <person name="Clarke W.E."/>
            <person name="Tuteja R."/>
            <person name="Spillane C."/>
            <person name="Robinson S.J."/>
            <person name="Links M.G."/>
            <person name="Clarke C."/>
            <person name="Higgins E.E."/>
            <person name="Huebert T."/>
            <person name="Sharpe A.G."/>
            <person name="Parkin I.A."/>
        </authorList>
    </citation>
    <scope>NUCLEOTIDE SEQUENCE [LARGE SCALE GENOMIC DNA]</scope>
    <source>
        <strain evidence="3">cv. DH55</strain>
    </source>
</reference>
<dbReference type="Proteomes" id="UP000694864">
    <property type="component" value="Chromosome 9"/>
</dbReference>
<feature type="region of interest" description="Disordered" evidence="1">
    <location>
        <begin position="236"/>
        <end position="262"/>
    </location>
</feature>
<dbReference type="InterPro" id="IPR054722">
    <property type="entry name" value="PolX-like_BBD"/>
</dbReference>
<accession>A0ABM1QF58</accession>
<feature type="domain" description="Retrovirus-related Pol polyprotein from transposon TNT 1-94-like beta-barrel" evidence="2">
    <location>
        <begin position="457"/>
        <end position="527"/>
    </location>
</feature>
<dbReference type="Pfam" id="PF14223">
    <property type="entry name" value="Retrotran_gag_2"/>
    <property type="match status" value="1"/>
</dbReference>
<keyword evidence="3" id="KW-1185">Reference proteome</keyword>
<gene>
    <name evidence="4" type="primary">LOC104714983</name>
</gene>
<dbReference type="RefSeq" id="XP_019085396.1">
    <property type="nucleotide sequence ID" value="XM_019229851.1"/>
</dbReference>
<reference evidence="4" key="2">
    <citation type="submission" date="2025-08" db="UniProtKB">
        <authorList>
            <consortium name="RefSeq"/>
        </authorList>
    </citation>
    <scope>IDENTIFICATION</scope>
    <source>
        <tissue evidence="4">Leaf</tissue>
    </source>
</reference>
<evidence type="ECO:0000313" key="4">
    <source>
        <dbReference type="RefSeq" id="XP_019085396.1"/>
    </source>
</evidence>
<proteinExistence type="predicted"/>
<evidence type="ECO:0000313" key="3">
    <source>
        <dbReference type="Proteomes" id="UP000694864"/>
    </source>
</evidence>
<dbReference type="GeneID" id="104714983"/>
<evidence type="ECO:0000256" key="1">
    <source>
        <dbReference type="SAM" id="MobiDB-lite"/>
    </source>
</evidence>